<keyword evidence="1 2" id="KW-0119">Carbohydrate metabolism</keyword>
<dbReference type="PANTHER" id="PTHR10749">
    <property type="entry name" value="PHOSPHORYLASE B KINASE REGULATORY SUBUNIT"/>
    <property type="match status" value="1"/>
</dbReference>
<dbReference type="GO" id="GO:0005964">
    <property type="term" value="C:phosphorylase kinase complex"/>
    <property type="evidence" value="ECO:0007669"/>
    <property type="project" value="TreeGrafter"/>
</dbReference>
<dbReference type="GO" id="GO:0005886">
    <property type="term" value="C:plasma membrane"/>
    <property type="evidence" value="ECO:0007669"/>
    <property type="project" value="UniProtKB-SubCell"/>
</dbReference>
<proteinExistence type="inferred from homology"/>
<dbReference type="InterPro" id="IPR008734">
    <property type="entry name" value="PHK_A/B_su"/>
</dbReference>
<evidence type="ECO:0000256" key="1">
    <source>
        <dbReference type="ARBA" id="ARBA00023277"/>
    </source>
</evidence>
<protein>
    <recommendedName>
        <fullName evidence="2">Phosphorylase b kinase regulatory subunit</fullName>
    </recommendedName>
</protein>
<dbReference type="PANTHER" id="PTHR10749:SF7">
    <property type="entry name" value="PHOSPHORYLASE B KINASE REGULATORY SUBUNIT ALPHA-RELATED"/>
    <property type="match status" value="1"/>
</dbReference>
<name>A0A6P8KHW6_DROMA</name>
<dbReference type="GeneID" id="117146703"/>
<sequence length="193" mass="21949">MDRWLRRRRLDGALNRLPRDFNLRVWNILKECQGLAIGEFVLPHSLTQVRRGRLKFWQDVKLALVKIPQAEYRQLMVEALMVLSLVIEHHMVPSLDGIIYVEHLVQKANQLFLEDQRKVKGAAMQCCAKIKDSKEQQTAADSGLLCGGAAKICQNLYVSAPGGRYGTMTYLFRALPLVLNYVPKPGEMECPIS</sequence>
<comment type="subcellular location">
    <subcellularLocation>
        <location evidence="2">Cell membrane</location>
        <topology evidence="2">Lipid-anchor</topology>
        <orientation evidence="2">Cytoplasmic side</orientation>
    </subcellularLocation>
</comment>
<dbReference type="InterPro" id="IPR045583">
    <property type="entry name" value="KPBA/B_C"/>
</dbReference>
<evidence type="ECO:0000259" key="3">
    <source>
        <dbReference type="Pfam" id="PF19292"/>
    </source>
</evidence>
<keyword evidence="2" id="KW-0449">Lipoprotein</keyword>
<keyword evidence="4" id="KW-1185">Reference proteome</keyword>
<comment type="pathway">
    <text evidence="2">Glycan biosynthesis; glycogen metabolism.</text>
</comment>
<keyword evidence="2" id="KW-1003">Cell membrane</keyword>
<dbReference type="RefSeq" id="XP_033169005.1">
    <property type="nucleotide sequence ID" value="XM_033313114.1"/>
</dbReference>
<organism evidence="4 5">
    <name type="scientific">Drosophila mauritiana</name>
    <name type="common">Fruit fly</name>
    <dbReference type="NCBI Taxonomy" id="7226"/>
    <lineage>
        <taxon>Eukaryota</taxon>
        <taxon>Metazoa</taxon>
        <taxon>Ecdysozoa</taxon>
        <taxon>Arthropoda</taxon>
        <taxon>Hexapoda</taxon>
        <taxon>Insecta</taxon>
        <taxon>Pterygota</taxon>
        <taxon>Neoptera</taxon>
        <taxon>Endopterygota</taxon>
        <taxon>Diptera</taxon>
        <taxon>Brachycera</taxon>
        <taxon>Muscomorpha</taxon>
        <taxon>Ephydroidea</taxon>
        <taxon>Drosophilidae</taxon>
        <taxon>Drosophila</taxon>
        <taxon>Sophophora</taxon>
    </lineage>
</organism>
<comment type="similarity">
    <text evidence="2">Belongs to the phosphorylase b kinase regulatory chain family.</text>
</comment>
<keyword evidence="2" id="KW-0321">Glycogen metabolism</keyword>
<dbReference type="Pfam" id="PF19292">
    <property type="entry name" value="KPBB_C"/>
    <property type="match status" value="1"/>
</dbReference>
<dbReference type="GO" id="GO:0005516">
    <property type="term" value="F:calmodulin binding"/>
    <property type="evidence" value="ECO:0007669"/>
    <property type="project" value="UniProtKB-KW"/>
</dbReference>
<keyword evidence="2" id="KW-0636">Prenylation</keyword>
<dbReference type="GO" id="GO:0005977">
    <property type="term" value="P:glycogen metabolic process"/>
    <property type="evidence" value="ECO:0007669"/>
    <property type="project" value="UniProtKB-UniPathway"/>
</dbReference>
<comment type="function">
    <text evidence="2">Phosphorylase b kinase catalyzes the phosphorylation of serine in certain substrates, including troponin I.</text>
</comment>
<evidence type="ECO:0000256" key="2">
    <source>
        <dbReference type="RuleBase" id="RU364123"/>
    </source>
</evidence>
<dbReference type="AlphaFoldDB" id="A0A6P8KHW6"/>
<dbReference type="Proteomes" id="UP000515162">
    <property type="component" value="Chromosome X"/>
</dbReference>
<keyword evidence="2" id="KW-0112">Calmodulin-binding</keyword>
<reference evidence="5" key="1">
    <citation type="submission" date="2025-08" db="UniProtKB">
        <authorList>
            <consortium name="RefSeq"/>
        </authorList>
    </citation>
    <scope>IDENTIFICATION</scope>
    <source>
        <strain evidence="5">Mau12</strain>
        <tissue evidence="5">Whole Body</tissue>
    </source>
</reference>
<evidence type="ECO:0000313" key="5">
    <source>
        <dbReference type="RefSeq" id="XP_033169005.1"/>
    </source>
</evidence>
<gene>
    <name evidence="5" type="primary">LOC117146703</name>
</gene>
<evidence type="ECO:0000313" key="4">
    <source>
        <dbReference type="Proteomes" id="UP000515162"/>
    </source>
</evidence>
<dbReference type="UniPathway" id="UPA00163"/>
<feature type="domain" description="Phosphorylase b kinase regulatory subunit alpha/beta C-terminal" evidence="3">
    <location>
        <begin position="3"/>
        <end position="118"/>
    </location>
</feature>
<keyword evidence="2" id="KW-0472">Membrane</keyword>
<accession>A0A6P8KHW6</accession>